<dbReference type="InterPro" id="IPR058245">
    <property type="entry name" value="NreC/VraR/RcsB-like_REC"/>
</dbReference>
<dbReference type="PROSITE" id="PS50043">
    <property type="entry name" value="HTH_LUXR_2"/>
    <property type="match status" value="1"/>
</dbReference>
<name>A0A9D9EAT2_9SPIR</name>
<dbReference type="Pfam" id="PF00072">
    <property type="entry name" value="Response_reg"/>
    <property type="match status" value="1"/>
</dbReference>
<proteinExistence type="predicted"/>
<dbReference type="GO" id="GO:0003677">
    <property type="term" value="F:DNA binding"/>
    <property type="evidence" value="ECO:0007669"/>
    <property type="project" value="UniProtKB-KW"/>
</dbReference>
<accession>A0A9D9EAT2</accession>
<feature type="modified residue" description="4-aspartylphosphate" evidence="3">
    <location>
        <position position="54"/>
    </location>
</feature>
<dbReference type="SMART" id="SM00421">
    <property type="entry name" value="HTH_LUXR"/>
    <property type="match status" value="1"/>
</dbReference>
<dbReference type="InterPro" id="IPR000792">
    <property type="entry name" value="Tscrpt_reg_LuxR_C"/>
</dbReference>
<dbReference type="InterPro" id="IPR011006">
    <property type="entry name" value="CheY-like_superfamily"/>
</dbReference>
<evidence type="ECO:0000256" key="2">
    <source>
        <dbReference type="ARBA" id="ARBA00023125"/>
    </source>
</evidence>
<dbReference type="InterPro" id="IPR001789">
    <property type="entry name" value="Sig_transdc_resp-reg_receiver"/>
</dbReference>
<comment type="caution">
    <text evidence="6">The sequence shown here is derived from an EMBL/GenBank/DDBJ whole genome shotgun (WGS) entry which is preliminary data.</text>
</comment>
<feature type="domain" description="Response regulatory" evidence="5">
    <location>
        <begin position="3"/>
        <end position="120"/>
    </location>
</feature>
<dbReference type="PANTHER" id="PTHR43214">
    <property type="entry name" value="TWO-COMPONENT RESPONSE REGULATOR"/>
    <property type="match status" value="1"/>
</dbReference>
<dbReference type="Proteomes" id="UP000823633">
    <property type="component" value="Unassembled WGS sequence"/>
</dbReference>
<keyword evidence="2" id="KW-0238">DNA-binding</keyword>
<dbReference type="InterPro" id="IPR039420">
    <property type="entry name" value="WalR-like"/>
</dbReference>
<evidence type="ECO:0000259" key="5">
    <source>
        <dbReference type="PROSITE" id="PS50110"/>
    </source>
</evidence>
<evidence type="ECO:0000256" key="1">
    <source>
        <dbReference type="ARBA" id="ARBA00022553"/>
    </source>
</evidence>
<organism evidence="6 7">
    <name type="scientific">Candidatus Aphodenecus pullistercoris</name>
    <dbReference type="NCBI Taxonomy" id="2840669"/>
    <lineage>
        <taxon>Bacteria</taxon>
        <taxon>Pseudomonadati</taxon>
        <taxon>Spirochaetota</taxon>
        <taxon>Spirochaetia</taxon>
        <taxon>Spirochaetales</taxon>
        <taxon>Candidatus Aphodenecus</taxon>
    </lineage>
</organism>
<feature type="domain" description="HTH luxR-type" evidence="4">
    <location>
        <begin position="151"/>
        <end position="216"/>
    </location>
</feature>
<dbReference type="InterPro" id="IPR016032">
    <property type="entry name" value="Sig_transdc_resp-reg_C-effctor"/>
</dbReference>
<dbReference type="EMBL" id="JADIMU010000062">
    <property type="protein sequence ID" value="MBO8443872.1"/>
    <property type="molecule type" value="Genomic_DNA"/>
</dbReference>
<gene>
    <name evidence="6" type="ORF">IAC42_08990</name>
</gene>
<dbReference type="CDD" id="cd17535">
    <property type="entry name" value="REC_NarL-like"/>
    <property type="match status" value="1"/>
</dbReference>
<dbReference type="SUPFAM" id="SSF52172">
    <property type="entry name" value="CheY-like"/>
    <property type="match status" value="1"/>
</dbReference>
<evidence type="ECO:0000313" key="6">
    <source>
        <dbReference type="EMBL" id="MBO8443872.1"/>
    </source>
</evidence>
<dbReference type="GO" id="GO:0006355">
    <property type="term" value="P:regulation of DNA-templated transcription"/>
    <property type="evidence" value="ECO:0007669"/>
    <property type="project" value="InterPro"/>
</dbReference>
<evidence type="ECO:0000259" key="4">
    <source>
        <dbReference type="PROSITE" id="PS50043"/>
    </source>
</evidence>
<dbReference type="AlphaFoldDB" id="A0A9D9EAT2"/>
<reference evidence="6" key="1">
    <citation type="submission" date="2020-10" db="EMBL/GenBank/DDBJ databases">
        <authorList>
            <person name="Gilroy R."/>
        </authorList>
    </citation>
    <scope>NUCLEOTIDE SEQUENCE</scope>
    <source>
        <strain evidence="6">11167</strain>
    </source>
</reference>
<dbReference type="PROSITE" id="PS50110">
    <property type="entry name" value="RESPONSE_REGULATORY"/>
    <property type="match status" value="1"/>
</dbReference>
<evidence type="ECO:0000256" key="3">
    <source>
        <dbReference type="PROSITE-ProRule" id="PRU00169"/>
    </source>
</evidence>
<protein>
    <submittedName>
        <fullName evidence="6">Response regulator transcription factor</fullName>
    </submittedName>
</protein>
<sequence>MTSVMVVEDNRIIRGHICRTVDSYDDFKAVETASSGREAVETFRTHPVEIVLMDIEMESAKAGIDAARDILEICPQARIVFLTSHDDDEMVVTAMATGAKDFVAKDTGAENLHKHLVAVSEDKPVLEDRVQRLVMKEYKRLSDSEQSLLYFIRHLSSLTRSEKELVGCFLAGMKTRQIAQSRCVEVTTVKSQIRTLLQKFELSRTSEMVDFIRSLKIEHLFQ</sequence>
<evidence type="ECO:0000313" key="7">
    <source>
        <dbReference type="Proteomes" id="UP000823633"/>
    </source>
</evidence>
<dbReference type="GO" id="GO:0000160">
    <property type="term" value="P:phosphorelay signal transduction system"/>
    <property type="evidence" value="ECO:0007669"/>
    <property type="project" value="InterPro"/>
</dbReference>
<reference evidence="6" key="2">
    <citation type="journal article" date="2021" name="PeerJ">
        <title>Extensive microbial diversity within the chicken gut microbiome revealed by metagenomics and culture.</title>
        <authorList>
            <person name="Gilroy R."/>
            <person name="Ravi A."/>
            <person name="Getino M."/>
            <person name="Pursley I."/>
            <person name="Horton D.L."/>
            <person name="Alikhan N.F."/>
            <person name="Baker D."/>
            <person name="Gharbi K."/>
            <person name="Hall N."/>
            <person name="Watson M."/>
            <person name="Adriaenssens E.M."/>
            <person name="Foster-Nyarko E."/>
            <person name="Jarju S."/>
            <person name="Secka A."/>
            <person name="Antonio M."/>
            <person name="Oren A."/>
            <person name="Chaudhuri R.R."/>
            <person name="La Ragione R."/>
            <person name="Hildebrand F."/>
            <person name="Pallen M.J."/>
        </authorList>
    </citation>
    <scope>NUCLEOTIDE SEQUENCE</scope>
    <source>
        <strain evidence="6">11167</strain>
    </source>
</reference>
<dbReference type="SUPFAM" id="SSF46894">
    <property type="entry name" value="C-terminal effector domain of the bipartite response regulators"/>
    <property type="match status" value="1"/>
</dbReference>
<dbReference type="SMART" id="SM00448">
    <property type="entry name" value="REC"/>
    <property type="match status" value="1"/>
</dbReference>
<keyword evidence="1 3" id="KW-0597">Phosphoprotein</keyword>
<dbReference type="Gene3D" id="3.40.50.2300">
    <property type="match status" value="1"/>
</dbReference>